<sequence length="275" mass="30678">MGMTIPPMPADRSGDAAPRPTLTVAVLTLNEGHRIAACLESAAFADQIVVVDSGSTDDTVAEARRLGAEVHVHPDWQGFAVQRNRLLAHATGDYVFFLDADEVMTPGFREELQAIVASNARAVWKIRWRMVAFGHELRHLRTTSAIERLFRRDMLREYIGVVHEEAVLTEPEAPRHVMREPLLHHSRETVRGSLEKLTQYAMLGAAKRASLGKRGGVLRGLASGSSMFVRLYVLRLGFLCGGAGFLYCLFVALEAFFRYAALEYDRARLTESVRR</sequence>
<dbReference type="GO" id="GO:0016740">
    <property type="term" value="F:transferase activity"/>
    <property type="evidence" value="ECO:0007669"/>
    <property type="project" value="UniProtKB-KW"/>
</dbReference>
<feature type="domain" description="Glycosyltransferase 2-like" evidence="3">
    <location>
        <begin position="23"/>
        <end position="139"/>
    </location>
</feature>
<reference evidence="4 5" key="1">
    <citation type="submission" date="2018-06" db="EMBL/GenBank/DDBJ databases">
        <title>Genomic Encyclopedia of Archaeal and Bacterial Type Strains, Phase II (KMG-II): from individual species to whole genera.</title>
        <authorList>
            <person name="Goeker M."/>
        </authorList>
    </citation>
    <scope>NUCLEOTIDE SEQUENCE [LARGE SCALE GENOMIC DNA]</scope>
    <source>
        <strain evidence="4 5">CFPB 3232</strain>
    </source>
</reference>
<gene>
    <name evidence="4" type="ORF">AX018_100182</name>
</gene>
<dbReference type="InterPro" id="IPR001173">
    <property type="entry name" value="Glyco_trans_2-like"/>
</dbReference>
<dbReference type="SUPFAM" id="SSF53448">
    <property type="entry name" value="Nucleotide-diphospho-sugar transferases"/>
    <property type="match status" value="1"/>
</dbReference>
<dbReference type="CDD" id="cd02511">
    <property type="entry name" value="Beta4Glucosyltransferase"/>
    <property type="match status" value="1"/>
</dbReference>
<comment type="similarity">
    <text evidence="1">Belongs to the glycosyltransferase 2 family. WaaE/KdtX subfamily.</text>
</comment>
<dbReference type="PANTHER" id="PTHR43630">
    <property type="entry name" value="POLY-BETA-1,6-N-ACETYL-D-GLUCOSAMINE SYNTHASE"/>
    <property type="match status" value="1"/>
</dbReference>
<dbReference type="Proteomes" id="UP000248856">
    <property type="component" value="Unassembled WGS sequence"/>
</dbReference>
<dbReference type="InterPro" id="IPR029044">
    <property type="entry name" value="Nucleotide-diphossugar_trans"/>
</dbReference>
<evidence type="ECO:0000256" key="1">
    <source>
        <dbReference type="ARBA" id="ARBA00038494"/>
    </source>
</evidence>
<feature type="transmembrane region" description="Helical" evidence="2">
    <location>
        <begin position="232"/>
        <end position="257"/>
    </location>
</feature>
<keyword evidence="2" id="KW-0472">Membrane</keyword>
<keyword evidence="4" id="KW-0808">Transferase</keyword>
<dbReference type="PANTHER" id="PTHR43630:SF2">
    <property type="entry name" value="GLYCOSYLTRANSFERASE"/>
    <property type="match status" value="1"/>
</dbReference>
<keyword evidence="2" id="KW-0812">Transmembrane</keyword>
<dbReference type="Gene3D" id="3.90.550.10">
    <property type="entry name" value="Spore Coat Polysaccharide Biosynthesis Protein SpsA, Chain A"/>
    <property type="match status" value="1"/>
</dbReference>
<dbReference type="AlphaFoldDB" id="A0A328ZW91"/>
<protein>
    <submittedName>
        <fullName evidence="4">Glycosyltransferase involved in cell wall biosynthesis</fullName>
    </submittedName>
</protein>
<evidence type="ECO:0000313" key="4">
    <source>
        <dbReference type="EMBL" id="RAR86496.1"/>
    </source>
</evidence>
<dbReference type="EMBL" id="QLTA01000001">
    <property type="protein sequence ID" value="RAR86496.1"/>
    <property type="molecule type" value="Genomic_DNA"/>
</dbReference>
<accession>A0A328ZW91</accession>
<keyword evidence="2" id="KW-1133">Transmembrane helix</keyword>
<proteinExistence type="inferred from homology"/>
<dbReference type="Pfam" id="PF00535">
    <property type="entry name" value="Glycos_transf_2"/>
    <property type="match status" value="1"/>
</dbReference>
<organism evidence="4 5">
    <name type="scientific">Paracidovorax anthurii</name>
    <dbReference type="NCBI Taxonomy" id="78229"/>
    <lineage>
        <taxon>Bacteria</taxon>
        <taxon>Pseudomonadati</taxon>
        <taxon>Pseudomonadota</taxon>
        <taxon>Betaproteobacteria</taxon>
        <taxon>Burkholderiales</taxon>
        <taxon>Comamonadaceae</taxon>
        <taxon>Paracidovorax</taxon>
    </lineage>
</organism>
<name>A0A328ZW91_9BURK</name>
<evidence type="ECO:0000259" key="3">
    <source>
        <dbReference type="Pfam" id="PF00535"/>
    </source>
</evidence>
<comment type="caution">
    <text evidence="4">The sequence shown here is derived from an EMBL/GenBank/DDBJ whole genome shotgun (WGS) entry which is preliminary data.</text>
</comment>
<evidence type="ECO:0000313" key="5">
    <source>
        <dbReference type="Proteomes" id="UP000248856"/>
    </source>
</evidence>
<keyword evidence="5" id="KW-1185">Reference proteome</keyword>
<evidence type="ECO:0000256" key="2">
    <source>
        <dbReference type="SAM" id="Phobius"/>
    </source>
</evidence>